<dbReference type="Pfam" id="PF01313">
    <property type="entry name" value="Bac_export_3"/>
    <property type="match status" value="1"/>
</dbReference>
<evidence type="ECO:0000256" key="1">
    <source>
        <dbReference type="ARBA" id="ARBA00004651"/>
    </source>
</evidence>
<name>A0A7W3FM14_9GAMM</name>
<gene>
    <name evidence="9" type="primary">sctS</name>
    <name evidence="9" type="ORF">H4O11_09615</name>
</gene>
<keyword evidence="7 8" id="KW-0472">Membrane</keyword>
<evidence type="ECO:0000256" key="3">
    <source>
        <dbReference type="ARBA" id="ARBA00022475"/>
    </source>
</evidence>
<keyword evidence="4 8" id="KW-0812">Transmembrane</keyword>
<dbReference type="PIRSF" id="PIRSF004669">
    <property type="entry name" value="FliQ"/>
    <property type="match status" value="1"/>
</dbReference>
<protein>
    <submittedName>
        <fullName evidence="9">Type III secretion system export apparatus subunit SctS</fullName>
    </submittedName>
</protein>
<evidence type="ECO:0000256" key="6">
    <source>
        <dbReference type="ARBA" id="ARBA00023026"/>
    </source>
</evidence>
<dbReference type="AlphaFoldDB" id="A0A7W3FM14"/>
<dbReference type="PANTHER" id="PTHR34040:SF7">
    <property type="entry name" value="SURFACE PRESENTATION OF ANTIGENS PROTEIN SPAQ"/>
    <property type="match status" value="1"/>
</dbReference>
<comment type="caution">
    <text evidence="9">The sequence shown here is derived from an EMBL/GenBank/DDBJ whole genome shotgun (WGS) entry which is preliminary data.</text>
</comment>
<evidence type="ECO:0000256" key="5">
    <source>
        <dbReference type="ARBA" id="ARBA00022989"/>
    </source>
</evidence>
<keyword evidence="3" id="KW-1003">Cell membrane</keyword>
<evidence type="ECO:0000256" key="4">
    <source>
        <dbReference type="ARBA" id="ARBA00022692"/>
    </source>
</evidence>
<comment type="similarity">
    <text evidence="2">Belongs to the FliQ/MopD/SpaQ family.</text>
</comment>
<feature type="transmembrane region" description="Helical" evidence="8">
    <location>
        <begin position="44"/>
        <end position="65"/>
    </location>
</feature>
<evidence type="ECO:0000256" key="8">
    <source>
        <dbReference type="SAM" id="Phobius"/>
    </source>
</evidence>
<evidence type="ECO:0000256" key="7">
    <source>
        <dbReference type="ARBA" id="ARBA00023136"/>
    </source>
</evidence>
<evidence type="ECO:0000313" key="10">
    <source>
        <dbReference type="Proteomes" id="UP000547058"/>
    </source>
</evidence>
<keyword evidence="5 8" id="KW-1133">Transmembrane helix</keyword>
<sequence length="79" mass="8394">MGHRTLMLVLLLSAAPVAVATLVGLVIGLFQTVTQLQEQTLPFGAKMLAVVVILVVLMGWIARMLMDFGSLAMGRALSV</sequence>
<dbReference type="NCBIfam" id="TIGR01403">
    <property type="entry name" value="fliQ_rel_III"/>
    <property type="match status" value="1"/>
</dbReference>
<dbReference type="InterPro" id="IPR006306">
    <property type="entry name" value="T3SS_HrpO"/>
</dbReference>
<dbReference type="PANTHER" id="PTHR34040">
    <property type="entry name" value="FLAGELLAR BIOSYNTHETIC PROTEIN FLIQ"/>
    <property type="match status" value="1"/>
</dbReference>
<evidence type="ECO:0000313" key="9">
    <source>
        <dbReference type="EMBL" id="MBA8682061.1"/>
    </source>
</evidence>
<keyword evidence="10" id="KW-1185">Reference proteome</keyword>
<dbReference type="PRINTS" id="PR00952">
    <property type="entry name" value="TYPE3IMQPROT"/>
</dbReference>
<organism evidence="9 10">
    <name type="scientific">Stenotrophomonas tumulicola</name>
    <dbReference type="NCBI Taxonomy" id="1685415"/>
    <lineage>
        <taxon>Bacteria</taxon>
        <taxon>Pseudomonadati</taxon>
        <taxon>Pseudomonadota</taxon>
        <taxon>Gammaproteobacteria</taxon>
        <taxon>Lysobacterales</taxon>
        <taxon>Lysobacteraceae</taxon>
        <taxon>Stenotrophomonas</taxon>
    </lineage>
</organism>
<dbReference type="GO" id="GO:0009306">
    <property type="term" value="P:protein secretion"/>
    <property type="evidence" value="ECO:0007669"/>
    <property type="project" value="InterPro"/>
</dbReference>
<proteinExistence type="inferred from homology"/>
<dbReference type="EMBL" id="JACGXS010000004">
    <property type="protein sequence ID" value="MBA8682061.1"/>
    <property type="molecule type" value="Genomic_DNA"/>
</dbReference>
<keyword evidence="6" id="KW-0843">Virulence</keyword>
<dbReference type="InterPro" id="IPR002191">
    <property type="entry name" value="Bac_export_3"/>
</dbReference>
<dbReference type="GO" id="GO:0005886">
    <property type="term" value="C:plasma membrane"/>
    <property type="evidence" value="ECO:0007669"/>
    <property type="project" value="UniProtKB-SubCell"/>
</dbReference>
<comment type="subcellular location">
    <subcellularLocation>
        <location evidence="1">Cell membrane</location>
        <topology evidence="1">Multi-pass membrane protein</topology>
    </subcellularLocation>
</comment>
<dbReference type="Proteomes" id="UP000547058">
    <property type="component" value="Unassembled WGS sequence"/>
</dbReference>
<evidence type="ECO:0000256" key="2">
    <source>
        <dbReference type="ARBA" id="ARBA00006156"/>
    </source>
</evidence>
<reference evidence="9 10" key="1">
    <citation type="submission" date="2020-08" db="EMBL/GenBank/DDBJ databases">
        <title>Stenotrophomonas tumulicola JCM 30961.</title>
        <authorList>
            <person name="Deng Y."/>
        </authorList>
    </citation>
    <scope>NUCLEOTIDE SEQUENCE [LARGE SCALE GENOMIC DNA]</scope>
    <source>
        <strain evidence="9 10">JCM 30961</strain>
    </source>
</reference>
<accession>A0A7W3FM14</accession>